<accession>A0A1F4U5Y2</accession>
<dbReference type="GO" id="GO:0000407">
    <property type="term" value="C:phagophore assembly site"/>
    <property type="evidence" value="ECO:0007669"/>
    <property type="project" value="TreeGrafter"/>
</dbReference>
<dbReference type="EMBL" id="MEUJ01000004">
    <property type="protein sequence ID" value="OGC40364.1"/>
    <property type="molecule type" value="Genomic_DNA"/>
</dbReference>
<dbReference type="GO" id="GO:0004674">
    <property type="term" value="F:protein serine/threonine kinase activity"/>
    <property type="evidence" value="ECO:0007669"/>
    <property type="project" value="InterPro"/>
</dbReference>
<evidence type="ECO:0000259" key="6">
    <source>
        <dbReference type="PROSITE" id="PS50011"/>
    </source>
</evidence>
<organism evidence="7 8">
    <name type="scientific">candidate division WOR-1 bacterium RIFOXYC2_FULL_46_14</name>
    <dbReference type="NCBI Taxonomy" id="1802587"/>
    <lineage>
        <taxon>Bacteria</taxon>
        <taxon>Bacillati</taxon>
        <taxon>Saganbacteria</taxon>
    </lineage>
</organism>
<dbReference type="CDD" id="cd14014">
    <property type="entry name" value="STKc_PknB_like"/>
    <property type="match status" value="1"/>
</dbReference>
<dbReference type="GO" id="GO:0005776">
    <property type="term" value="C:autophagosome"/>
    <property type="evidence" value="ECO:0007669"/>
    <property type="project" value="TreeGrafter"/>
</dbReference>
<name>A0A1F4U5Y2_UNCSA</name>
<protein>
    <recommendedName>
        <fullName evidence="6">Protein kinase domain-containing protein</fullName>
    </recommendedName>
</protein>
<dbReference type="Pfam" id="PF00069">
    <property type="entry name" value="Pkinase"/>
    <property type="match status" value="1"/>
</dbReference>
<evidence type="ECO:0000313" key="7">
    <source>
        <dbReference type="EMBL" id="OGC40364.1"/>
    </source>
</evidence>
<dbReference type="AlphaFoldDB" id="A0A1F4U5Y2"/>
<reference evidence="7 8" key="1">
    <citation type="journal article" date="2016" name="Nat. Commun.">
        <title>Thousands of microbial genomes shed light on interconnected biogeochemical processes in an aquifer system.</title>
        <authorList>
            <person name="Anantharaman K."/>
            <person name="Brown C.T."/>
            <person name="Hug L.A."/>
            <person name="Sharon I."/>
            <person name="Castelle C.J."/>
            <person name="Probst A.J."/>
            <person name="Thomas B.C."/>
            <person name="Singh A."/>
            <person name="Wilkins M.J."/>
            <person name="Karaoz U."/>
            <person name="Brodie E.L."/>
            <person name="Williams K.H."/>
            <person name="Hubbard S.S."/>
            <person name="Banfield J.F."/>
        </authorList>
    </citation>
    <scope>NUCLEOTIDE SEQUENCE [LARGE SCALE GENOMIC DNA]</scope>
</reference>
<dbReference type="PANTHER" id="PTHR24348">
    <property type="entry name" value="SERINE/THREONINE-PROTEIN KINASE UNC-51-RELATED"/>
    <property type="match status" value="1"/>
</dbReference>
<gene>
    <name evidence="7" type="ORF">A2438_03745</name>
</gene>
<sequence>MKPIYRELVRAGAFGLAGAPVGHVVYRGSGIRSRSLQQIQVHQSYFKSDIAAPTEAGFCFGLAAYVLWTGVKTAVKVLLGRQIKFGLPARREVATDVDWPTVGKIRAELADKIDPAKVDLDGRIKEPDGTTKKWGDYELVSQIGRGGMGMIVLGVGPVDEGRGQVVLKKLLRKELDKLDDAGRDIIVTRFRQEAEIGMRFCHPNLARTYSFHENGDGSFQVLEYIRGRDLVALKNRINWQEKLFILQRISRGLVELHKQDIFHRDLKPQNVMVDDSGEVKLLDFGIAKIQPPEISSDADTVVMQAAPTMIGMTLGTEAYFPPDKTEDYGAPGDVFQLALLFLFLFLDRASPLSETERKLVNGIILSETNPSRTYNLTDSLIDIVLEEETKEKLNKALGAVSENARNALKELLFDMTRINPEARITAEEVQSRIAKIFFLAGIGENDSDAPTVVALP</sequence>
<dbReference type="SUPFAM" id="SSF56112">
    <property type="entry name" value="Protein kinase-like (PK-like)"/>
    <property type="match status" value="1"/>
</dbReference>
<keyword evidence="3" id="KW-0418">Kinase</keyword>
<dbReference type="SMART" id="SM00220">
    <property type="entry name" value="S_TKc"/>
    <property type="match status" value="1"/>
</dbReference>
<dbReference type="PROSITE" id="PS00108">
    <property type="entry name" value="PROTEIN_KINASE_ST"/>
    <property type="match status" value="1"/>
</dbReference>
<dbReference type="Gene3D" id="1.10.510.10">
    <property type="entry name" value="Transferase(Phosphotransferase) domain 1"/>
    <property type="match status" value="1"/>
</dbReference>
<feature type="binding site" evidence="5">
    <location>
        <position position="168"/>
    </location>
    <ligand>
        <name>ATP</name>
        <dbReference type="ChEBI" id="CHEBI:30616"/>
    </ligand>
</feature>
<evidence type="ECO:0000256" key="4">
    <source>
        <dbReference type="ARBA" id="ARBA00022840"/>
    </source>
</evidence>
<comment type="caution">
    <text evidence="7">The sequence shown here is derived from an EMBL/GenBank/DDBJ whole genome shotgun (WGS) entry which is preliminary data.</text>
</comment>
<dbReference type="GO" id="GO:0005524">
    <property type="term" value="F:ATP binding"/>
    <property type="evidence" value="ECO:0007669"/>
    <property type="project" value="UniProtKB-UniRule"/>
</dbReference>
<dbReference type="PROSITE" id="PS50011">
    <property type="entry name" value="PROTEIN_KINASE_DOM"/>
    <property type="match status" value="1"/>
</dbReference>
<dbReference type="PROSITE" id="PS00107">
    <property type="entry name" value="PROTEIN_KINASE_ATP"/>
    <property type="match status" value="1"/>
</dbReference>
<dbReference type="PANTHER" id="PTHR24348:SF22">
    <property type="entry name" value="NON-SPECIFIC SERINE_THREONINE PROTEIN KINASE"/>
    <property type="match status" value="1"/>
</dbReference>
<evidence type="ECO:0000256" key="5">
    <source>
        <dbReference type="PROSITE-ProRule" id="PRU10141"/>
    </source>
</evidence>
<dbReference type="InterPro" id="IPR000719">
    <property type="entry name" value="Prot_kinase_dom"/>
</dbReference>
<dbReference type="InterPro" id="IPR011009">
    <property type="entry name" value="Kinase-like_dom_sf"/>
</dbReference>
<proteinExistence type="predicted"/>
<dbReference type="GO" id="GO:0005829">
    <property type="term" value="C:cytosol"/>
    <property type="evidence" value="ECO:0007669"/>
    <property type="project" value="TreeGrafter"/>
</dbReference>
<dbReference type="Gene3D" id="3.30.200.20">
    <property type="entry name" value="Phosphorylase Kinase, domain 1"/>
    <property type="match status" value="1"/>
</dbReference>
<feature type="domain" description="Protein kinase" evidence="6">
    <location>
        <begin position="137"/>
        <end position="438"/>
    </location>
</feature>
<dbReference type="InterPro" id="IPR008271">
    <property type="entry name" value="Ser/Thr_kinase_AS"/>
</dbReference>
<dbReference type="Proteomes" id="UP000179242">
    <property type="component" value="Unassembled WGS sequence"/>
</dbReference>
<keyword evidence="4 5" id="KW-0067">ATP-binding</keyword>
<evidence type="ECO:0000256" key="2">
    <source>
        <dbReference type="ARBA" id="ARBA00022741"/>
    </source>
</evidence>
<dbReference type="GO" id="GO:0016020">
    <property type="term" value="C:membrane"/>
    <property type="evidence" value="ECO:0007669"/>
    <property type="project" value="TreeGrafter"/>
</dbReference>
<evidence type="ECO:0000313" key="8">
    <source>
        <dbReference type="Proteomes" id="UP000179242"/>
    </source>
</evidence>
<dbReference type="InterPro" id="IPR045269">
    <property type="entry name" value="Atg1-like"/>
</dbReference>
<keyword evidence="1" id="KW-0808">Transferase</keyword>
<evidence type="ECO:0000256" key="1">
    <source>
        <dbReference type="ARBA" id="ARBA00022679"/>
    </source>
</evidence>
<dbReference type="InterPro" id="IPR017441">
    <property type="entry name" value="Protein_kinase_ATP_BS"/>
</dbReference>
<keyword evidence="2 5" id="KW-0547">Nucleotide-binding</keyword>
<evidence type="ECO:0000256" key="3">
    <source>
        <dbReference type="ARBA" id="ARBA00022777"/>
    </source>
</evidence>